<feature type="compositionally biased region" description="Basic and acidic residues" evidence="1">
    <location>
        <begin position="344"/>
        <end position="362"/>
    </location>
</feature>
<keyword evidence="3" id="KW-1185">Reference proteome</keyword>
<dbReference type="WBParaSite" id="MBELARI_LOCUS7146">
    <property type="protein sequence ID" value="MBELARI_LOCUS7146"/>
    <property type="gene ID" value="MBELARI_LOCUS7146"/>
</dbReference>
<proteinExistence type="predicted"/>
<evidence type="ECO:0000256" key="1">
    <source>
        <dbReference type="SAM" id="MobiDB-lite"/>
    </source>
</evidence>
<feature type="compositionally biased region" description="Low complexity" evidence="1">
    <location>
        <begin position="188"/>
        <end position="198"/>
    </location>
</feature>
<feature type="region of interest" description="Disordered" evidence="1">
    <location>
        <begin position="186"/>
        <end position="242"/>
    </location>
</feature>
<dbReference type="InterPro" id="IPR048998">
    <property type="entry name" value="STPR"/>
</dbReference>
<dbReference type="Pfam" id="PF21107">
    <property type="entry name" value="STPRs"/>
    <property type="match status" value="1"/>
</dbReference>
<name>A0AAF3FK83_9BILA</name>
<evidence type="ECO:0000313" key="3">
    <source>
        <dbReference type="Proteomes" id="UP000887575"/>
    </source>
</evidence>
<sequence>MESKTNFSLIDTETSPDSSLLVGDFTQLTDQLFPKADILQITTSSAETLGDHQYAELLAKRKYEAERVAIRRSQETPEQREARLAKGREYMRRKRANLNGESTFDITQPTTSKAPSPRPTLQKAIPILRDPILSMPVIPMSPIHLSAIRLLDEQKPTTFEMSQPPTMVSPMFPSLSLMPFDIKAETNSSAASSPSAAARAKRWATETPERRLERLEKQRDYMREKRRKKYDEETPEERERRREANRIRTRCRRLNETLDEREHRLIQQRNYSNWARANQTPLEREEIRAKDQDRAKKRRASTKVIESHEEKALRVAMLRESRLESLLNETEEQRAQRLAKAKTMRMEKKARETSEERDARMQRQREYNLAVLANESAEKREQRLAYLREYQRQRIAAETPEERDQRLSVLRNYARLKNIRQGKAGSSKRRRQVRDDGDLDKEGTTDSEKSDAESFESSARSLDLDALLQLSEELATSGELQDFAQFSDLPINPYADLGHDDDQDDDQDDLIDSNHLESDSTGCHLTDIIDADHLELSSINTTLSFNSAH</sequence>
<feature type="compositionally biased region" description="Basic and acidic residues" evidence="1">
    <location>
        <begin position="203"/>
        <end position="242"/>
    </location>
</feature>
<feature type="region of interest" description="Disordered" evidence="1">
    <location>
        <begin position="338"/>
        <end position="362"/>
    </location>
</feature>
<feature type="domain" description="STPR" evidence="2">
    <location>
        <begin position="356"/>
        <end position="416"/>
    </location>
</feature>
<feature type="compositionally biased region" description="Acidic residues" evidence="1">
    <location>
        <begin position="499"/>
        <end position="511"/>
    </location>
</feature>
<evidence type="ECO:0000313" key="5">
    <source>
        <dbReference type="WBParaSite" id="MBELARI_LOCUS7146"/>
    </source>
</evidence>
<evidence type="ECO:0000313" key="4">
    <source>
        <dbReference type="WBParaSite" id="MBELARI_LOCUS1990"/>
    </source>
</evidence>
<dbReference type="AlphaFoldDB" id="A0AAF3FK83"/>
<feature type="region of interest" description="Disordered" evidence="1">
    <location>
        <begin position="494"/>
        <end position="517"/>
    </location>
</feature>
<evidence type="ECO:0000259" key="2">
    <source>
        <dbReference type="Pfam" id="PF21107"/>
    </source>
</evidence>
<feature type="compositionally biased region" description="Basic and acidic residues" evidence="1">
    <location>
        <begin position="433"/>
        <end position="452"/>
    </location>
</feature>
<dbReference type="WBParaSite" id="MBELARI_LOCUS1990">
    <property type="protein sequence ID" value="MBELARI_LOCUS1990"/>
    <property type="gene ID" value="MBELARI_LOCUS1990"/>
</dbReference>
<feature type="region of interest" description="Disordered" evidence="1">
    <location>
        <begin position="420"/>
        <end position="457"/>
    </location>
</feature>
<organism evidence="3 5">
    <name type="scientific">Mesorhabditis belari</name>
    <dbReference type="NCBI Taxonomy" id="2138241"/>
    <lineage>
        <taxon>Eukaryota</taxon>
        <taxon>Metazoa</taxon>
        <taxon>Ecdysozoa</taxon>
        <taxon>Nematoda</taxon>
        <taxon>Chromadorea</taxon>
        <taxon>Rhabditida</taxon>
        <taxon>Rhabditina</taxon>
        <taxon>Rhabditomorpha</taxon>
        <taxon>Rhabditoidea</taxon>
        <taxon>Rhabditidae</taxon>
        <taxon>Mesorhabditinae</taxon>
        <taxon>Mesorhabditis</taxon>
    </lineage>
</organism>
<accession>A0AAF3FK83</accession>
<reference evidence="4 5" key="1">
    <citation type="submission" date="2024-02" db="UniProtKB">
        <authorList>
            <consortium name="WormBaseParasite"/>
        </authorList>
    </citation>
    <scope>IDENTIFICATION</scope>
</reference>
<dbReference type="Proteomes" id="UP000887575">
    <property type="component" value="Unassembled WGS sequence"/>
</dbReference>
<protein>
    <recommendedName>
        <fullName evidence="2">STPR domain-containing protein</fullName>
    </recommendedName>
</protein>